<evidence type="ECO:0008006" key="3">
    <source>
        <dbReference type="Google" id="ProtNLM"/>
    </source>
</evidence>
<dbReference type="Proteomes" id="UP000035170">
    <property type="component" value="Unassembled WGS sequence"/>
</dbReference>
<evidence type="ECO:0000313" key="2">
    <source>
        <dbReference type="Proteomes" id="UP000035170"/>
    </source>
</evidence>
<gene>
    <name evidence="1" type="ORF">VPARA_05370</name>
</gene>
<name>A0A0H2MCR6_VARPD</name>
<evidence type="ECO:0000313" key="1">
    <source>
        <dbReference type="EMBL" id="KLN58422.1"/>
    </source>
</evidence>
<dbReference type="EMBL" id="JZWI01000003">
    <property type="protein sequence ID" value="KLN58422.1"/>
    <property type="molecule type" value="Genomic_DNA"/>
</dbReference>
<reference evidence="1 2" key="1">
    <citation type="submission" date="2015-03" db="EMBL/GenBank/DDBJ databases">
        <title>Genome sequence of Variovorax paradoxus TBEA6.</title>
        <authorList>
            <person name="Poehlein A."/>
            <person name="Schuldes J."/>
            <person name="Wuebbeler J.H."/>
            <person name="Hiessl S."/>
            <person name="Steinbuechel A."/>
            <person name="Daniel R."/>
        </authorList>
    </citation>
    <scope>NUCLEOTIDE SEQUENCE [LARGE SCALE GENOMIC DNA]</scope>
    <source>
        <strain evidence="1 2">TBEA6</strain>
    </source>
</reference>
<proteinExistence type="predicted"/>
<dbReference type="AlphaFoldDB" id="A0A0H2MCR6"/>
<dbReference type="RefSeq" id="WP_047783176.1">
    <property type="nucleotide sequence ID" value="NZ_JZWI01000003.1"/>
</dbReference>
<dbReference type="PATRIC" id="fig|34073.19.peg.539"/>
<keyword evidence="2" id="KW-1185">Reference proteome</keyword>
<organism evidence="1 2">
    <name type="scientific">Variovorax paradoxus</name>
    <dbReference type="NCBI Taxonomy" id="34073"/>
    <lineage>
        <taxon>Bacteria</taxon>
        <taxon>Pseudomonadati</taxon>
        <taxon>Pseudomonadota</taxon>
        <taxon>Betaproteobacteria</taxon>
        <taxon>Burkholderiales</taxon>
        <taxon>Comamonadaceae</taxon>
        <taxon>Variovorax</taxon>
    </lineage>
</organism>
<accession>A0A0H2MCR6</accession>
<sequence>MPRSRNLDAGVKTCYRPIEAAIRWCGLMRFEASILTSLGQRSLPNLMEFPRWPSLRLYTERIFDALEHGELRCDSKVPVHEEGDSIVRHVDLKIWMAHYYPGERPPFLFDEIERALHPAVSLRAVHVLLAELEATKVQFSDLSREYRSLQLKCETLSKCSSDERPSTSASLRDPGPRAETTYLNIIGALLSLLLGKAPSGAPYSSFSTQEAVISALLAYHPATSGITLRTLQAKFALARRSLGKNFQDFR</sequence>
<comment type="caution">
    <text evidence="1">The sequence shown here is derived from an EMBL/GenBank/DDBJ whole genome shotgun (WGS) entry which is preliminary data.</text>
</comment>
<protein>
    <recommendedName>
        <fullName evidence="3">Receptor protein-tyrosine kinase</fullName>
    </recommendedName>
</protein>